<dbReference type="Proteomes" id="UP000028045">
    <property type="component" value="Unassembled WGS sequence"/>
</dbReference>
<dbReference type="InterPro" id="IPR012132">
    <property type="entry name" value="GMC_OxRdtase"/>
</dbReference>
<organism evidence="3 4">
    <name type="scientific">Stachybotrys chartarum (strain CBS 109288 / IBT 7711)</name>
    <name type="common">Toxic black mold</name>
    <name type="synonym">Stilbospora chartarum</name>
    <dbReference type="NCBI Taxonomy" id="1280523"/>
    <lineage>
        <taxon>Eukaryota</taxon>
        <taxon>Fungi</taxon>
        <taxon>Dikarya</taxon>
        <taxon>Ascomycota</taxon>
        <taxon>Pezizomycotina</taxon>
        <taxon>Sordariomycetes</taxon>
        <taxon>Hypocreomycetidae</taxon>
        <taxon>Hypocreales</taxon>
        <taxon>Stachybotryaceae</taxon>
        <taxon>Stachybotrys</taxon>
    </lineage>
</organism>
<dbReference type="InterPro" id="IPR007867">
    <property type="entry name" value="GMC_OxRtase_C"/>
</dbReference>
<dbReference type="InterPro" id="IPR036188">
    <property type="entry name" value="FAD/NAD-bd_sf"/>
</dbReference>
<comment type="similarity">
    <text evidence="1">Belongs to the GMC oxidoreductase family.</text>
</comment>
<dbReference type="EMBL" id="KL648295">
    <property type="protein sequence ID" value="KEY71438.1"/>
    <property type="molecule type" value="Genomic_DNA"/>
</dbReference>
<dbReference type="SUPFAM" id="SSF54373">
    <property type="entry name" value="FAD-linked reductases, C-terminal domain"/>
    <property type="match status" value="1"/>
</dbReference>
<proteinExistence type="inferred from homology"/>
<dbReference type="Gene3D" id="3.50.50.60">
    <property type="entry name" value="FAD/NAD(P)-binding domain"/>
    <property type="match status" value="1"/>
</dbReference>
<dbReference type="AlphaFoldDB" id="A0A084B1K9"/>
<dbReference type="OrthoDB" id="269227at2759"/>
<keyword evidence="4" id="KW-1185">Reference proteome</keyword>
<evidence type="ECO:0000313" key="4">
    <source>
        <dbReference type="Proteomes" id="UP000028045"/>
    </source>
</evidence>
<dbReference type="PANTHER" id="PTHR11552:SF123">
    <property type="entry name" value="GMC OXIDOREDUCTASE (AFU_ORTHOLOGUE AFUA_2G01770)-RELATED"/>
    <property type="match status" value="1"/>
</dbReference>
<protein>
    <recommendedName>
        <fullName evidence="2">Glucose-methanol-choline oxidoreductase N-terminal domain-containing protein</fullName>
    </recommendedName>
</protein>
<dbReference type="PANTHER" id="PTHR11552">
    <property type="entry name" value="GLUCOSE-METHANOL-CHOLINE GMC OXIDOREDUCTASE"/>
    <property type="match status" value="1"/>
</dbReference>
<reference evidence="3 4" key="1">
    <citation type="journal article" date="2014" name="BMC Genomics">
        <title>Comparative genome sequencing reveals chemotype-specific gene clusters in the toxigenic black mold Stachybotrys.</title>
        <authorList>
            <person name="Semeiks J."/>
            <person name="Borek D."/>
            <person name="Otwinowski Z."/>
            <person name="Grishin N.V."/>
        </authorList>
    </citation>
    <scope>NUCLEOTIDE SEQUENCE [LARGE SCALE GENOMIC DNA]</scope>
    <source>
        <strain evidence="4">CBS 109288 / IBT 7711</strain>
    </source>
</reference>
<evidence type="ECO:0000256" key="1">
    <source>
        <dbReference type="ARBA" id="ARBA00010790"/>
    </source>
</evidence>
<dbReference type="PROSITE" id="PS00624">
    <property type="entry name" value="GMC_OXRED_2"/>
    <property type="match status" value="1"/>
</dbReference>
<dbReference type="InterPro" id="IPR000172">
    <property type="entry name" value="GMC_OxRdtase_N"/>
</dbReference>
<dbReference type="Gene3D" id="3.30.560.10">
    <property type="entry name" value="Glucose Oxidase, domain 3"/>
    <property type="match status" value="1"/>
</dbReference>
<dbReference type="GO" id="GO:0016614">
    <property type="term" value="F:oxidoreductase activity, acting on CH-OH group of donors"/>
    <property type="evidence" value="ECO:0007669"/>
    <property type="project" value="InterPro"/>
</dbReference>
<dbReference type="SUPFAM" id="SSF51905">
    <property type="entry name" value="FAD/NAD(P)-binding domain"/>
    <property type="match status" value="1"/>
</dbReference>
<feature type="domain" description="Glucose-methanol-choline oxidoreductase N-terminal" evidence="2">
    <location>
        <begin position="287"/>
        <end position="301"/>
    </location>
</feature>
<evidence type="ECO:0000259" key="2">
    <source>
        <dbReference type="PROSITE" id="PS00624"/>
    </source>
</evidence>
<accession>A0A084B1K9</accession>
<evidence type="ECO:0000313" key="3">
    <source>
        <dbReference type="EMBL" id="KEY71438.1"/>
    </source>
</evidence>
<dbReference type="Pfam" id="PF05199">
    <property type="entry name" value="GMC_oxred_C"/>
    <property type="match status" value="1"/>
</dbReference>
<dbReference type="Pfam" id="PF00732">
    <property type="entry name" value="GMC_oxred_N"/>
    <property type="match status" value="1"/>
</dbReference>
<dbReference type="HOGENOM" id="CLU_002865_6_3_1"/>
<sequence>MSFPSSSAFFHPRLHVAALRSSSTLLAHTFLSVFACFSLLAINDATAMSISQDKAAETAWDYIVILVVEAGPNANERTDIIWPNSTNGIGGDFDWQDVTAAQPHLNGRALPFPLGKALGGGGWVRGHKFDYDLWGSTVGDDRWSYDGLLPYLRKSEEFWNTTINSQQHGLDGPIFIQSVTSTDRRFPLRQQALDSWAELGVGALPDLDGNAGKSLGVGELQENKENGRREIAAVRYPLDGFAILANTTVARILTAPTQGTACSIAAVAIELASGVKIHGREIILSAGAIRSPQLLKLSGIGPRDELAGLDIPVILNQPGVGSNLADHGLFAFGFLVRDPAAGWALGSANPLLTNERYGWGTPADFVVSTDVPRQGLAAAIAEDEGAVPDAATHPLLAYERAFHEHVIMYAGAPDGSIVSIANFTMVTTATGSVKLASTSAVDPPLIDPNYIGTAVDRYVAREAVRIHLQLGASDNTVLRREILNGEAGGLTLDSNDEEIDARVRAVVGTGYRPVSTVAPRAWPLFQQLSLLIERKTYFNLLSPHLQILECPGLQSEFDDSVPLAHRCQ</sequence>
<dbReference type="GO" id="GO:0050660">
    <property type="term" value="F:flavin adenine dinucleotide binding"/>
    <property type="evidence" value="ECO:0007669"/>
    <property type="project" value="InterPro"/>
</dbReference>
<gene>
    <name evidence="3" type="ORF">S7711_09931</name>
</gene>
<name>A0A084B1K9_STACB</name>